<keyword evidence="2" id="KW-1185">Reference proteome</keyword>
<gene>
    <name evidence="1" type="ORF">BU25DRAFT_403582</name>
</gene>
<comment type="caution">
    <text evidence="1">The sequence shown here is derived from an EMBL/GenBank/DDBJ whole genome shotgun (WGS) entry which is preliminary data.</text>
</comment>
<evidence type="ECO:0000313" key="1">
    <source>
        <dbReference type="EMBL" id="KAF2621995.1"/>
    </source>
</evidence>
<organism evidence="1 2">
    <name type="scientific">Macroventuria anomochaeta</name>
    <dbReference type="NCBI Taxonomy" id="301207"/>
    <lineage>
        <taxon>Eukaryota</taxon>
        <taxon>Fungi</taxon>
        <taxon>Dikarya</taxon>
        <taxon>Ascomycota</taxon>
        <taxon>Pezizomycotina</taxon>
        <taxon>Dothideomycetes</taxon>
        <taxon>Pleosporomycetidae</taxon>
        <taxon>Pleosporales</taxon>
        <taxon>Pleosporineae</taxon>
        <taxon>Didymellaceae</taxon>
        <taxon>Macroventuria</taxon>
    </lineage>
</organism>
<sequence length="604" mass="66499">MTPTSRTEGQSIAGEASPPSIQRQHRTCSDSLGNTNLSNAFTNTTYNSAAPCLPRTSTTQTAVQDAEQNMTLRQCLKRYPKAIMWSVLFSLTLIMEGYSTILVPNLYSLDPFLRQFGTLQHNDDYEISAEWQSALVNGALAGQIIGLFLAGWLAEKIGYRRTLMIGLTAITAFITITFFATSKPVLLAGQCLLGAPWGVFQTISTVYASDVLPVRLRGYLTTYVNACWVIGQLIASIVLRSMLSIDSQWAYRIPFGLQWAFPVPILVAVLLAPESPWWLVRQSDFKEAMNSLRRLRKQDEDEPDADFDAGLVETLNQLKLTNEIEKEAQSGTRYVDCFKGVDRRRTEITCMCWIIQTLCGSTFMGFSTYFYEQAGLGAKHAFTLSLAQFALGLLGVLASWFLLSYLGRRTIYLSGQGLTFLCVLLIGSLACIPHPHTSTSSTNNVPRSAGGASTSSHSIAAGGAIPWTIAALLLVFTAVYDATIGPLCYTLVSEIPSTRLRSKTIVLARNCYNISGIITNLITPRMLNPTAWAWGAKAGFFWAGTSIIGLVWSWWRLPETKGRTFAQIDTLFRSKTSARKFKGTRLVEGELRRDASGSSKASEA</sequence>
<evidence type="ECO:0000313" key="2">
    <source>
        <dbReference type="Proteomes" id="UP000799754"/>
    </source>
</evidence>
<dbReference type="Proteomes" id="UP000799754">
    <property type="component" value="Unassembled WGS sequence"/>
</dbReference>
<protein>
    <submittedName>
        <fullName evidence="1">Maltose permease MAL61</fullName>
    </submittedName>
</protein>
<dbReference type="EMBL" id="MU006749">
    <property type="protein sequence ID" value="KAF2621995.1"/>
    <property type="molecule type" value="Genomic_DNA"/>
</dbReference>
<proteinExistence type="predicted"/>
<name>A0ACB6RJ68_9PLEO</name>
<reference evidence="1" key="1">
    <citation type="journal article" date="2020" name="Stud. Mycol.">
        <title>101 Dothideomycetes genomes: a test case for predicting lifestyles and emergence of pathogens.</title>
        <authorList>
            <person name="Haridas S."/>
            <person name="Albert R."/>
            <person name="Binder M."/>
            <person name="Bloem J."/>
            <person name="Labutti K."/>
            <person name="Salamov A."/>
            <person name="Andreopoulos B."/>
            <person name="Baker S."/>
            <person name="Barry K."/>
            <person name="Bills G."/>
            <person name="Bluhm B."/>
            <person name="Cannon C."/>
            <person name="Castanera R."/>
            <person name="Culley D."/>
            <person name="Daum C."/>
            <person name="Ezra D."/>
            <person name="Gonzalez J."/>
            <person name="Henrissat B."/>
            <person name="Kuo A."/>
            <person name="Liang C."/>
            <person name="Lipzen A."/>
            <person name="Lutzoni F."/>
            <person name="Magnuson J."/>
            <person name="Mondo S."/>
            <person name="Nolan M."/>
            <person name="Ohm R."/>
            <person name="Pangilinan J."/>
            <person name="Park H.-J."/>
            <person name="Ramirez L."/>
            <person name="Alfaro M."/>
            <person name="Sun H."/>
            <person name="Tritt A."/>
            <person name="Yoshinaga Y."/>
            <person name="Zwiers L.-H."/>
            <person name="Turgeon B."/>
            <person name="Goodwin S."/>
            <person name="Spatafora J."/>
            <person name="Crous P."/>
            <person name="Grigoriev I."/>
        </authorList>
    </citation>
    <scope>NUCLEOTIDE SEQUENCE</scope>
    <source>
        <strain evidence="1">CBS 525.71</strain>
    </source>
</reference>
<accession>A0ACB6RJ68</accession>